<dbReference type="PANTHER" id="PTHR32063">
    <property type="match status" value="1"/>
</dbReference>
<dbReference type="SUPFAM" id="SSF82714">
    <property type="entry name" value="Multidrug efflux transporter AcrB TolC docking domain, DN and DC subdomains"/>
    <property type="match status" value="1"/>
</dbReference>
<organism evidence="1">
    <name type="scientific">marine sediment metagenome</name>
    <dbReference type="NCBI Taxonomy" id="412755"/>
    <lineage>
        <taxon>unclassified sequences</taxon>
        <taxon>metagenomes</taxon>
        <taxon>ecological metagenomes</taxon>
    </lineage>
</organism>
<dbReference type="EMBL" id="LAZR01044264">
    <property type="protein sequence ID" value="KKL05086.1"/>
    <property type="molecule type" value="Genomic_DNA"/>
</dbReference>
<dbReference type="InterPro" id="IPR001036">
    <property type="entry name" value="Acrflvin-R"/>
</dbReference>
<dbReference type="Pfam" id="PF00873">
    <property type="entry name" value="ACR_tran"/>
    <property type="match status" value="1"/>
</dbReference>
<name>A0A0F9CHB4_9ZZZZ</name>
<dbReference type="GO" id="GO:0042910">
    <property type="term" value="F:xenobiotic transmembrane transporter activity"/>
    <property type="evidence" value="ECO:0007669"/>
    <property type="project" value="TreeGrafter"/>
</dbReference>
<dbReference type="GO" id="GO:0005886">
    <property type="term" value="C:plasma membrane"/>
    <property type="evidence" value="ECO:0007669"/>
    <property type="project" value="TreeGrafter"/>
</dbReference>
<dbReference type="PANTHER" id="PTHR32063:SF19">
    <property type="entry name" value="CATION EFFLUX SYSTEM PROTEIN CUSA"/>
    <property type="match status" value="1"/>
</dbReference>
<proteinExistence type="predicted"/>
<sequence>VESVVGKIGRAESALDPAPAAMIETYVMLKPRDAWREGMTEEKIWDEINKVATLLGVTPASPLQPIEGRVVMLQSGIKAPMAIRIYGDTLEGLGEASLAVGEHMKTLHEVNAGTVNPDIVMGKPYFEFEVDREEAARYGMTTMMVNQIVSAGLGGLDVTTTVEGRERYPIQIRYLRDVRERIDELRQIPVVTHTGNVVPLERLAQVTTTWGPGAINSEDARLVAHVSFSPSGAAGDLETVEAVMTSLRSARENGDLKFPLGNFEMQAVGSFQNQIEANLRLMWIVPTVILINLLLIQRVVELEKLLPNEWAKIKGFFERLKTNGPVVACYEAGCLGFELQKKLMSIEVPCMVVAPGLVPRRPSERIRTDRRDARKLALHLRSGEVTSIHIPTQKDEAARDYLRMLDDFKMELKKTRQRLLHFLLRHNIVYTDGTHWTGKHERWLRSLSFEDPLLKATFDEYF</sequence>
<comment type="caution">
    <text evidence="1">The sequence shown here is derived from an EMBL/GenBank/DDBJ whole genome shotgun (WGS) entry which is preliminary data.</text>
</comment>
<feature type="non-terminal residue" evidence="1">
    <location>
        <position position="1"/>
    </location>
</feature>
<dbReference type="Gene3D" id="3.30.2090.10">
    <property type="entry name" value="Multidrug efflux transporter AcrB TolC docking domain, DN and DC subdomains"/>
    <property type="match status" value="1"/>
</dbReference>
<accession>A0A0F9CHB4</accession>
<gene>
    <name evidence="1" type="ORF">LCGC14_2609570</name>
</gene>
<dbReference type="AlphaFoldDB" id="A0A0F9CHB4"/>
<evidence type="ECO:0000313" key="1">
    <source>
        <dbReference type="EMBL" id="KKL05086.1"/>
    </source>
</evidence>
<dbReference type="Gene3D" id="3.30.70.1430">
    <property type="entry name" value="Multidrug efflux transporter AcrB pore domain"/>
    <property type="match status" value="1"/>
</dbReference>
<reference evidence="1" key="1">
    <citation type="journal article" date="2015" name="Nature">
        <title>Complex archaea that bridge the gap between prokaryotes and eukaryotes.</title>
        <authorList>
            <person name="Spang A."/>
            <person name="Saw J.H."/>
            <person name="Jorgensen S.L."/>
            <person name="Zaremba-Niedzwiedzka K."/>
            <person name="Martijn J."/>
            <person name="Lind A.E."/>
            <person name="van Eijk R."/>
            <person name="Schleper C."/>
            <person name="Guy L."/>
            <person name="Ettema T.J."/>
        </authorList>
    </citation>
    <scope>NUCLEOTIDE SEQUENCE</scope>
</reference>
<feature type="non-terminal residue" evidence="1">
    <location>
        <position position="462"/>
    </location>
</feature>
<dbReference type="Gene3D" id="1.20.1640.10">
    <property type="entry name" value="Multidrug efflux transporter AcrB transmembrane domain"/>
    <property type="match status" value="1"/>
</dbReference>
<protein>
    <submittedName>
        <fullName evidence="1">Uncharacterized protein</fullName>
    </submittedName>
</protein>
<dbReference type="Gene3D" id="3.30.70.1440">
    <property type="entry name" value="Multidrug efflux transporter AcrB pore domain"/>
    <property type="match status" value="1"/>
</dbReference>
<dbReference type="InterPro" id="IPR027463">
    <property type="entry name" value="AcrB_DN_DC_subdom"/>
</dbReference>